<organism evidence="2 3">
    <name type="scientific">Mikania micrantha</name>
    <name type="common">bitter vine</name>
    <dbReference type="NCBI Taxonomy" id="192012"/>
    <lineage>
        <taxon>Eukaryota</taxon>
        <taxon>Viridiplantae</taxon>
        <taxon>Streptophyta</taxon>
        <taxon>Embryophyta</taxon>
        <taxon>Tracheophyta</taxon>
        <taxon>Spermatophyta</taxon>
        <taxon>Magnoliopsida</taxon>
        <taxon>eudicotyledons</taxon>
        <taxon>Gunneridae</taxon>
        <taxon>Pentapetalae</taxon>
        <taxon>asterids</taxon>
        <taxon>campanulids</taxon>
        <taxon>Asterales</taxon>
        <taxon>Asteraceae</taxon>
        <taxon>Asteroideae</taxon>
        <taxon>Heliantheae alliance</taxon>
        <taxon>Eupatorieae</taxon>
        <taxon>Mikania</taxon>
    </lineage>
</organism>
<evidence type="ECO:0000256" key="1">
    <source>
        <dbReference type="SAM" id="MobiDB-lite"/>
    </source>
</evidence>
<evidence type="ECO:0000313" key="3">
    <source>
        <dbReference type="Proteomes" id="UP000326396"/>
    </source>
</evidence>
<name>A0A5N6LTD6_9ASTR</name>
<keyword evidence="3" id="KW-1185">Reference proteome</keyword>
<dbReference type="InterPro" id="IPR004252">
    <property type="entry name" value="Probable_transposase_24"/>
</dbReference>
<protein>
    <submittedName>
        <fullName evidence="2">Uncharacterized protein</fullName>
    </submittedName>
</protein>
<feature type="region of interest" description="Disordered" evidence="1">
    <location>
        <begin position="88"/>
        <end position="115"/>
    </location>
</feature>
<proteinExistence type="predicted"/>
<dbReference type="Proteomes" id="UP000326396">
    <property type="component" value="Linkage Group LG8"/>
</dbReference>
<feature type="compositionally biased region" description="Acidic residues" evidence="1">
    <location>
        <begin position="103"/>
        <end position="115"/>
    </location>
</feature>
<dbReference type="OrthoDB" id="1913335at2759"/>
<reference evidence="2 3" key="1">
    <citation type="submission" date="2019-05" db="EMBL/GenBank/DDBJ databases">
        <title>Mikania micrantha, genome provides insights into the molecular mechanism of rapid growth.</title>
        <authorList>
            <person name="Liu B."/>
        </authorList>
    </citation>
    <scope>NUCLEOTIDE SEQUENCE [LARGE SCALE GENOMIC DNA]</scope>
    <source>
        <strain evidence="2">NLD-2019</strain>
        <tissue evidence="2">Leaf</tissue>
    </source>
</reference>
<gene>
    <name evidence="2" type="ORF">E3N88_37429</name>
</gene>
<dbReference type="AlphaFoldDB" id="A0A5N6LTD6"/>
<comment type="caution">
    <text evidence="2">The sequence shown here is derived from an EMBL/GenBank/DDBJ whole genome shotgun (WGS) entry which is preliminary data.</text>
</comment>
<dbReference type="Pfam" id="PF03004">
    <property type="entry name" value="Transposase_24"/>
    <property type="match status" value="1"/>
</dbReference>
<sequence>MAHRSKQNQTVQRQVNDYEKIRLLRIEENQKKLRDLGVKSIANYLTSLVESQKIKKKIVKPSNADKTDADYISDLSVDDVEGVDMEIDTLNDDGNERDKSQDDVDQDDEYEDMDDMTFVDNENEIQMDNRDDDLGNEDNVIIQQQLQGISQSKKRGPTMLHVVHTRKVDDREVIICNEFGQPVGPVTNEKDVVERFSRFLGTIARNHSYAPLIHSSWHKVPHKDKIWDYVLEKYDVPDAARKWVLMTIGHSYKVHKCRFNKQHFYQFKDDKTRWKNRPKSIPEGDFAQLLRLWNNTNVKKRFLRAKEIRMSQKNMHTAGPKSFARIRDEMKNDDPNKDFPTLTKMFEQTRKRTEGRVYVDTYDDTKRKIEQMKTYKASENESASMDLFRIVMNKENGGYCRLYGRGQKHELLEMRKELDEEHERKKT</sequence>
<dbReference type="EMBL" id="SZYD01000018">
    <property type="protein sequence ID" value="KAD2804052.1"/>
    <property type="molecule type" value="Genomic_DNA"/>
</dbReference>
<dbReference type="PANTHER" id="PTHR33144:SF16">
    <property type="entry name" value="OS02G0129000 PROTEIN"/>
    <property type="match status" value="1"/>
</dbReference>
<dbReference type="PANTHER" id="PTHR33144">
    <property type="entry name" value="OS10G0409366 PROTEIN-RELATED"/>
    <property type="match status" value="1"/>
</dbReference>
<evidence type="ECO:0000313" key="2">
    <source>
        <dbReference type="EMBL" id="KAD2804052.1"/>
    </source>
</evidence>
<accession>A0A5N6LTD6</accession>